<dbReference type="Proteomes" id="UP000593970">
    <property type="component" value="Chromosome"/>
</dbReference>
<keyword evidence="1" id="KW-0732">Signal</keyword>
<accession>A0AA92JYE0</accession>
<name>A0AA92JYE0_RALSL</name>
<feature type="signal peptide" evidence="1">
    <location>
        <begin position="1"/>
        <end position="29"/>
    </location>
</feature>
<dbReference type="AlphaFoldDB" id="A0AA92JYE0"/>
<organism evidence="2 3">
    <name type="scientific">Ralstonia solanacearum</name>
    <name type="common">Pseudomonas solanacearum</name>
    <dbReference type="NCBI Taxonomy" id="305"/>
    <lineage>
        <taxon>Bacteria</taxon>
        <taxon>Pseudomonadati</taxon>
        <taxon>Pseudomonadota</taxon>
        <taxon>Betaproteobacteria</taxon>
        <taxon>Burkholderiales</taxon>
        <taxon>Burkholderiaceae</taxon>
        <taxon>Ralstonia</taxon>
        <taxon>Ralstonia solanacearum species complex</taxon>
    </lineage>
</organism>
<proteinExistence type="predicted"/>
<evidence type="ECO:0000313" key="3">
    <source>
        <dbReference type="Proteomes" id="UP000593970"/>
    </source>
</evidence>
<evidence type="ECO:0000256" key="1">
    <source>
        <dbReference type="SAM" id="SignalP"/>
    </source>
</evidence>
<dbReference type="EMBL" id="CP051169">
    <property type="protein sequence ID" value="QOK95106.1"/>
    <property type="molecule type" value="Genomic_DNA"/>
</dbReference>
<protein>
    <submittedName>
        <fullName evidence="2">Uncharacterized protein</fullName>
    </submittedName>
</protein>
<gene>
    <name evidence="2" type="ORF">HF909_00635</name>
</gene>
<sequence length="160" mass="17677">MLNASAHLRRFATAAAAVLYLACQSTAFAAPTITDLPIKLGDTVDEVKHALGTTLDPEPIDQPNPMLPKKKQLHLKTKGIWVFFEKDRVTTYRVDAPFKGSIGGVHIGDNIAMVTKQLGNPVKTSSFLGRTTYTYYFDDITTTNVLISNQDEVETVFFIK</sequence>
<feature type="chain" id="PRO_5041652546" evidence="1">
    <location>
        <begin position="30"/>
        <end position="160"/>
    </location>
</feature>
<reference evidence="3" key="1">
    <citation type="submission" date="2020-04" db="EMBL/GenBank/DDBJ databases">
        <title>Ralstonia solanacearum UW576, UW763, UW773, and UW774.</title>
        <authorList>
            <person name="Steidl O."/>
            <person name="Truchon A."/>
            <person name="Allen C."/>
        </authorList>
    </citation>
    <scope>NUCLEOTIDE SEQUENCE [LARGE SCALE GENOMIC DNA]</scope>
    <source>
        <strain evidence="3">UW774</strain>
    </source>
</reference>
<evidence type="ECO:0000313" key="2">
    <source>
        <dbReference type="EMBL" id="QOK95106.1"/>
    </source>
</evidence>